<dbReference type="InterPro" id="IPR000073">
    <property type="entry name" value="AB_hydrolase_1"/>
</dbReference>
<keyword evidence="4" id="KW-1185">Reference proteome</keyword>
<dbReference type="Pfam" id="PF08386">
    <property type="entry name" value="Abhydrolase_4"/>
    <property type="match status" value="1"/>
</dbReference>
<gene>
    <name evidence="3" type="ORF">B0H17DRAFT_967634</name>
</gene>
<dbReference type="SUPFAM" id="SSF53474">
    <property type="entry name" value="alpha/beta-Hydrolases"/>
    <property type="match status" value="1"/>
</dbReference>
<feature type="domain" description="AB hydrolase-1" evidence="1">
    <location>
        <begin position="89"/>
        <end position="256"/>
    </location>
</feature>
<evidence type="ECO:0008006" key="5">
    <source>
        <dbReference type="Google" id="ProtNLM"/>
    </source>
</evidence>
<name>A0AAD7B1D8_MYCRO</name>
<feature type="domain" description="Peptidase S33 tripeptidyl aminopeptidase-like C-terminal" evidence="2">
    <location>
        <begin position="401"/>
        <end position="490"/>
    </location>
</feature>
<reference evidence="3" key="1">
    <citation type="submission" date="2023-03" db="EMBL/GenBank/DDBJ databases">
        <title>Massive genome expansion in bonnet fungi (Mycena s.s.) driven by repeated elements and novel gene families across ecological guilds.</title>
        <authorList>
            <consortium name="Lawrence Berkeley National Laboratory"/>
            <person name="Harder C.B."/>
            <person name="Miyauchi S."/>
            <person name="Viragh M."/>
            <person name="Kuo A."/>
            <person name="Thoen E."/>
            <person name="Andreopoulos B."/>
            <person name="Lu D."/>
            <person name="Skrede I."/>
            <person name="Drula E."/>
            <person name="Henrissat B."/>
            <person name="Morin E."/>
            <person name="Kohler A."/>
            <person name="Barry K."/>
            <person name="LaButti K."/>
            <person name="Morin E."/>
            <person name="Salamov A."/>
            <person name="Lipzen A."/>
            <person name="Mereny Z."/>
            <person name="Hegedus B."/>
            <person name="Baldrian P."/>
            <person name="Stursova M."/>
            <person name="Weitz H."/>
            <person name="Taylor A."/>
            <person name="Grigoriev I.V."/>
            <person name="Nagy L.G."/>
            <person name="Martin F."/>
            <person name="Kauserud H."/>
        </authorList>
    </citation>
    <scope>NUCLEOTIDE SEQUENCE</scope>
    <source>
        <strain evidence="3">CBHHK067</strain>
    </source>
</reference>
<evidence type="ECO:0000313" key="3">
    <source>
        <dbReference type="EMBL" id="KAJ7607064.1"/>
    </source>
</evidence>
<dbReference type="Proteomes" id="UP001221757">
    <property type="component" value="Unassembled WGS sequence"/>
</dbReference>
<proteinExistence type="predicted"/>
<dbReference type="EMBL" id="JARKIE010001081">
    <property type="protein sequence ID" value="KAJ7607064.1"/>
    <property type="molecule type" value="Genomic_DNA"/>
</dbReference>
<evidence type="ECO:0000259" key="2">
    <source>
        <dbReference type="Pfam" id="PF08386"/>
    </source>
</evidence>
<dbReference type="InterPro" id="IPR013595">
    <property type="entry name" value="Pept_S33_TAP-like_C"/>
</dbReference>
<dbReference type="Gene3D" id="3.40.50.1820">
    <property type="entry name" value="alpha/beta hydrolase"/>
    <property type="match status" value="1"/>
</dbReference>
<protein>
    <recommendedName>
        <fullName evidence="5">AB hydrolase-1 domain-containing protein</fullName>
    </recommendedName>
</protein>
<evidence type="ECO:0000259" key="1">
    <source>
        <dbReference type="Pfam" id="PF00561"/>
    </source>
</evidence>
<dbReference type="Pfam" id="PF00561">
    <property type="entry name" value="Abhydrolase_1"/>
    <property type="match status" value="1"/>
</dbReference>
<dbReference type="AlphaFoldDB" id="A0AAD7B1D8"/>
<dbReference type="InterPro" id="IPR029058">
    <property type="entry name" value="AB_hydrolase_fold"/>
</dbReference>
<sequence>MATAAAVPAVPRQNQTIRWVDCHANVPQPMESVLNVTGTTFTGSLPSTLFCGEMDVPMDYTKPFESATNNITIGFAMNRPQTPSGLIMYHAGGPGLDAASQAWATALNLSSGAPFTGLEEFDFLAVNTRGLQFSNPLNCSFGVFFNNVPTSQDEYDQYQAAMTNFYTACTNSTTPQGIMEHIGTVENIQDWDSVRAALGYEKVSFAGVSYGTFVGMAYAGRFPDRVDRFVLDATIPHGMPFQDMVTDQVAAANRLLLRADAFCLTDPTCPFHGQGNGSVVKAWDTLLAQATTAPLPALSCGAGKGCNTPVTPTDLRLGVSVLFRANPDFPQFNIALNASLHGDASLFAYEPLGDIRETVVSPLLCSDFKIDDADKTFAGFNNISVNSQSSDPAGIVYSQIWQFVLMCAAWPFPVPDRTTLPTDLPLMWMTSDFDLNLPTELTTFAWGQAPNSTLVIRHGDDHTSILLAPPATRAQGIAQDFLRTGVMPSASSDSEVTILSPGDTRGPLPGAYDVPTGAIAGDTSVVENIVAVASASPSPSPSSNANGAEALRFRSALGLALAVGVVVA</sequence>
<comment type="caution">
    <text evidence="3">The sequence shown here is derived from an EMBL/GenBank/DDBJ whole genome shotgun (WGS) entry which is preliminary data.</text>
</comment>
<accession>A0AAD7B1D8</accession>
<organism evidence="3 4">
    <name type="scientific">Mycena rosella</name>
    <name type="common">Pink bonnet</name>
    <name type="synonym">Agaricus rosellus</name>
    <dbReference type="NCBI Taxonomy" id="1033263"/>
    <lineage>
        <taxon>Eukaryota</taxon>
        <taxon>Fungi</taxon>
        <taxon>Dikarya</taxon>
        <taxon>Basidiomycota</taxon>
        <taxon>Agaricomycotina</taxon>
        <taxon>Agaricomycetes</taxon>
        <taxon>Agaricomycetidae</taxon>
        <taxon>Agaricales</taxon>
        <taxon>Marasmiineae</taxon>
        <taxon>Mycenaceae</taxon>
        <taxon>Mycena</taxon>
    </lineage>
</organism>
<evidence type="ECO:0000313" key="4">
    <source>
        <dbReference type="Proteomes" id="UP001221757"/>
    </source>
</evidence>